<dbReference type="RefSeq" id="WP_051266227.1">
    <property type="nucleotide sequence ID" value="NZ_CP028426.1"/>
</dbReference>
<keyword evidence="5" id="KW-0862">Zinc</keyword>
<organism evidence="7 8">
    <name type="scientific">Gulosibacter molinativorax</name>
    <dbReference type="NCBI Taxonomy" id="256821"/>
    <lineage>
        <taxon>Bacteria</taxon>
        <taxon>Bacillati</taxon>
        <taxon>Actinomycetota</taxon>
        <taxon>Actinomycetes</taxon>
        <taxon>Micrococcales</taxon>
        <taxon>Microbacteriaceae</taxon>
        <taxon>Gulosibacter</taxon>
    </lineage>
</organism>
<protein>
    <submittedName>
        <fullName evidence="7">Acetylornithine deacetylase</fullName>
    </submittedName>
</protein>
<dbReference type="Pfam" id="PF07687">
    <property type="entry name" value="M20_dimer"/>
    <property type="match status" value="1"/>
</dbReference>
<dbReference type="InterPro" id="IPR011650">
    <property type="entry name" value="Peptidase_M20_dimer"/>
</dbReference>
<gene>
    <name evidence="7" type="ORF">C7K25_02970</name>
</gene>
<reference evidence="7" key="1">
    <citation type="submission" date="2018-03" db="EMBL/GenBank/DDBJ databases">
        <authorList>
            <person name="Nunes O.C."/>
            <person name="Lopes A.R."/>
            <person name="Froufe H."/>
            <person name="Munoz-Merida A."/>
            <person name="Barroso C."/>
            <person name="Egas C."/>
        </authorList>
    </citation>
    <scope>NUCLEOTIDE SEQUENCE</scope>
    <source>
        <strain evidence="7">ON4</strain>
    </source>
</reference>
<reference evidence="7" key="2">
    <citation type="journal article" date="2022" name="Sci. Rep.">
        <title>In silico prediction of the enzymes involved in the degradation of the herbicide molinate by Gulosibacter molinativorax ON4T.</title>
        <authorList>
            <person name="Lopes A.R."/>
            <person name="Bunin E."/>
            <person name="Viana A.T."/>
            <person name="Froufe H."/>
            <person name="Munoz-Merida A."/>
            <person name="Pinho D."/>
            <person name="Figueiredo J."/>
            <person name="Barroso C."/>
            <person name="Vaz-Moreira I."/>
            <person name="Bellanger X."/>
            <person name="Egas C."/>
            <person name="Nunes O.C."/>
        </authorList>
    </citation>
    <scope>NUCLEOTIDE SEQUENCE</scope>
    <source>
        <strain evidence="7">ON4</strain>
    </source>
</reference>
<evidence type="ECO:0000256" key="4">
    <source>
        <dbReference type="ARBA" id="ARBA00022801"/>
    </source>
</evidence>
<accession>A0ABT7C566</accession>
<sequence length="453" mass="48232">MTRPPIQRISRLTADTTSLLQALIRNAAVNDGTPDSGNEILSVRTLQSFFGDALEAAGVTVQVVEPHPGRGSLVVRVAGRDPSAHSLLLLGHLDVVPVEKSGWTHGPFSGEVVDGEVWGRGAIDMLTLTAAMAVVTKRAIESGTMLDGDLVFVAVADEEAGGDFGTAWMAEHRPDLLRADYALTEQGGVLLDPTRPDSGITVGIGEKGRAPRRIHITGVPGHAAVPWGSRSAAEAAAEIVLQLSRNPAPPVVLPYWPSFVRALHLDPEATEALTDPERLDSALPALGSLAGLGHALTHMTVSPNIVRAGDKLNVIPGEATIDLDIRVLPGQTEEDLDRWLDEALAPWRDIVRISGSVFTPGNVSPVGTWLYDRILAVFAKHYPEAIPAAGIGPGGSDGRFLRAMGTHVYGFGLFSPRLPLDEFRNRLHAHNERVDVESIDLTTRALAEIVLGG</sequence>
<evidence type="ECO:0000256" key="3">
    <source>
        <dbReference type="ARBA" id="ARBA00022723"/>
    </source>
</evidence>
<evidence type="ECO:0000313" key="7">
    <source>
        <dbReference type="EMBL" id="MDJ1370340.1"/>
    </source>
</evidence>
<dbReference type="Proteomes" id="UP001170379">
    <property type="component" value="Unassembled WGS sequence"/>
</dbReference>
<dbReference type="PANTHER" id="PTHR43808:SF8">
    <property type="entry name" value="PEPTIDASE M20 DIMERISATION DOMAIN-CONTAINING PROTEIN"/>
    <property type="match status" value="1"/>
</dbReference>
<evidence type="ECO:0000256" key="2">
    <source>
        <dbReference type="ARBA" id="ARBA00006247"/>
    </source>
</evidence>
<comment type="caution">
    <text evidence="7">The sequence shown here is derived from an EMBL/GenBank/DDBJ whole genome shotgun (WGS) entry which is preliminary data.</text>
</comment>
<evidence type="ECO:0000256" key="1">
    <source>
        <dbReference type="ARBA" id="ARBA00001947"/>
    </source>
</evidence>
<dbReference type="InterPro" id="IPR036264">
    <property type="entry name" value="Bact_exopeptidase_dim_dom"/>
</dbReference>
<dbReference type="Gene3D" id="3.40.630.10">
    <property type="entry name" value="Zn peptidases"/>
    <property type="match status" value="1"/>
</dbReference>
<proteinExistence type="inferred from homology"/>
<dbReference type="InterPro" id="IPR050072">
    <property type="entry name" value="Peptidase_M20A"/>
</dbReference>
<dbReference type="InterPro" id="IPR001261">
    <property type="entry name" value="ArgE/DapE_CS"/>
</dbReference>
<dbReference type="Pfam" id="PF01546">
    <property type="entry name" value="Peptidase_M20"/>
    <property type="match status" value="1"/>
</dbReference>
<comment type="similarity">
    <text evidence="2">Belongs to the peptidase M20A family.</text>
</comment>
<name>A0ABT7C566_9MICO</name>
<dbReference type="InterPro" id="IPR002933">
    <property type="entry name" value="Peptidase_M20"/>
</dbReference>
<dbReference type="Gene3D" id="3.30.70.360">
    <property type="match status" value="1"/>
</dbReference>
<dbReference type="Gene3D" id="1.10.150.900">
    <property type="match status" value="1"/>
</dbReference>
<keyword evidence="8" id="KW-1185">Reference proteome</keyword>
<dbReference type="SUPFAM" id="SSF53187">
    <property type="entry name" value="Zn-dependent exopeptidases"/>
    <property type="match status" value="1"/>
</dbReference>
<evidence type="ECO:0000313" key="8">
    <source>
        <dbReference type="Proteomes" id="UP001170379"/>
    </source>
</evidence>
<dbReference type="SUPFAM" id="SSF55031">
    <property type="entry name" value="Bacterial exopeptidase dimerisation domain"/>
    <property type="match status" value="1"/>
</dbReference>
<dbReference type="PROSITE" id="PS00758">
    <property type="entry name" value="ARGE_DAPE_CPG2_1"/>
    <property type="match status" value="1"/>
</dbReference>
<feature type="domain" description="Peptidase M20 dimerisation" evidence="6">
    <location>
        <begin position="204"/>
        <end position="344"/>
    </location>
</feature>
<comment type="cofactor">
    <cofactor evidence="1">
        <name>Zn(2+)</name>
        <dbReference type="ChEBI" id="CHEBI:29105"/>
    </cofactor>
</comment>
<dbReference type="EMBL" id="PXVD01000004">
    <property type="protein sequence ID" value="MDJ1370340.1"/>
    <property type="molecule type" value="Genomic_DNA"/>
</dbReference>
<dbReference type="PANTHER" id="PTHR43808">
    <property type="entry name" value="ACETYLORNITHINE DEACETYLASE"/>
    <property type="match status" value="1"/>
</dbReference>
<evidence type="ECO:0000256" key="5">
    <source>
        <dbReference type="ARBA" id="ARBA00022833"/>
    </source>
</evidence>
<keyword evidence="3" id="KW-0479">Metal-binding</keyword>
<evidence type="ECO:0000259" key="6">
    <source>
        <dbReference type="Pfam" id="PF07687"/>
    </source>
</evidence>
<keyword evidence="4" id="KW-0378">Hydrolase</keyword>